<dbReference type="GeneID" id="62194846"/>
<dbReference type="RefSeq" id="XP_038777688.1">
    <property type="nucleotide sequence ID" value="XM_038921760.1"/>
</dbReference>
<dbReference type="KEGG" id="bnn:FOA43_001445"/>
<name>A0A875RZN4_EENNA</name>
<dbReference type="OrthoDB" id="241340at2759"/>
<dbReference type="GO" id="GO:0016423">
    <property type="term" value="F:tRNA (guanine) methyltransferase activity"/>
    <property type="evidence" value="ECO:0007669"/>
    <property type="project" value="TreeGrafter"/>
</dbReference>
<dbReference type="PANTHER" id="PTHR12029:SF11">
    <property type="entry name" value="METHYLTRANSFERASE TARBP1-RELATED"/>
    <property type="match status" value="1"/>
</dbReference>
<dbReference type="PANTHER" id="PTHR12029">
    <property type="entry name" value="RNA METHYLTRANSFERASE"/>
    <property type="match status" value="1"/>
</dbReference>
<evidence type="ECO:0000313" key="2">
    <source>
        <dbReference type="Proteomes" id="UP000662931"/>
    </source>
</evidence>
<dbReference type="Proteomes" id="UP000662931">
    <property type="component" value="Chromosome 1"/>
</dbReference>
<sequence>MNTVSLIASRLSVDQQKSIASNLVDSFTKDDSLDASAESAYITTFCDLVKIIPQIRSDYYHPILKYCLTRLEKDSFHQSFIQLSELFEDLRFPEALLAYITDQLLFYAISNKRLFTESIRKLILADEAAQGSLEITKKEIQIYLRFLEWFFMTNRTFTIKYSDHKIDKICFLYLSIDDTAIAQSASRTLKWRNESICGDKVMVHFLWEMIFLMLKTKESSLISFAYIFWLRFFNYFGVDRLRDQSSEFQKLMSSANYWECLRNGLISFVHEQRKFSLVLVQLSVQSLSVDLSLFVMKWDVKHREKYLLSWKIFFTLYEILGIDTSMNQVEAASNDLVRILSPESNIPVSFALAILSVGFRAPTDRVKRFALELAYSLPEPSLRLFKYDFSFLTGMFLPFAMSASFFTVQKVNDVEFECAYGDRISAFVCKCVESIDDQKSQSELVCSVLKLLVSSEASYQPARVYVAYGLLRGLQKLNIRCITVDMLDLLYSLFQNHAESAIWQKMLQTLHLKMLLHLDTKSINLPTLLTIIGSHIKFNGFEIYSENEEFFLDWQRITSQMMYSSFINQMRPANLSFLRSLF</sequence>
<accession>A0A875RZN4</accession>
<organism evidence="1 2">
    <name type="scientific">Eeniella nana</name>
    <name type="common">Yeast</name>
    <name type="synonym">Brettanomyces nanus</name>
    <dbReference type="NCBI Taxonomy" id="13502"/>
    <lineage>
        <taxon>Eukaryota</taxon>
        <taxon>Fungi</taxon>
        <taxon>Dikarya</taxon>
        <taxon>Ascomycota</taxon>
        <taxon>Saccharomycotina</taxon>
        <taxon>Pichiomycetes</taxon>
        <taxon>Pichiales</taxon>
        <taxon>Pichiaceae</taxon>
        <taxon>Brettanomyces</taxon>
    </lineage>
</organism>
<evidence type="ECO:0000313" key="1">
    <source>
        <dbReference type="EMBL" id="QPG74123.1"/>
    </source>
</evidence>
<dbReference type="AlphaFoldDB" id="A0A875RZN4"/>
<proteinExistence type="predicted"/>
<keyword evidence="2" id="KW-1185">Reference proteome</keyword>
<dbReference type="EMBL" id="CP064812">
    <property type="protein sequence ID" value="QPG74123.1"/>
    <property type="molecule type" value="Genomic_DNA"/>
</dbReference>
<reference evidence="1" key="1">
    <citation type="submission" date="2020-10" db="EMBL/GenBank/DDBJ databases">
        <authorList>
            <person name="Roach M.J.R."/>
        </authorList>
    </citation>
    <scope>NUCLEOTIDE SEQUENCE</scope>
    <source>
        <strain evidence="1">CBS 1945</strain>
    </source>
</reference>
<protein>
    <submittedName>
        <fullName evidence="1">Uncharacterized protein</fullName>
    </submittedName>
</protein>
<dbReference type="InterPro" id="IPR045330">
    <property type="entry name" value="TRM3/TARBP1"/>
</dbReference>
<gene>
    <name evidence="1" type="ORF">FOA43_001445</name>
</gene>
<dbReference type="GO" id="GO:0030488">
    <property type="term" value="P:tRNA methylation"/>
    <property type="evidence" value="ECO:0007669"/>
    <property type="project" value="TreeGrafter"/>
</dbReference>